<evidence type="ECO:0000256" key="4">
    <source>
        <dbReference type="ARBA" id="ARBA00022527"/>
    </source>
</evidence>
<keyword evidence="13" id="KW-1185">Reference proteome</keyword>
<dbReference type="EC" id="2.7.11.10" evidence="2"/>
<evidence type="ECO:0000256" key="9">
    <source>
        <dbReference type="ARBA" id="ARBA00048789"/>
    </source>
</evidence>
<dbReference type="Pfam" id="PF00069">
    <property type="entry name" value="Pkinase"/>
    <property type="match status" value="1"/>
</dbReference>
<organism evidence="12 13">
    <name type="scientific">Pyrocoelia pectoralis</name>
    <dbReference type="NCBI Taxonomy" id="417401"/>
    <lineage>
        <taxon>Eukaryota</taxon>
        <taxon>Metazoa</taxon>
        <taxon>Ecdysozoa</taxon>
        <taxon>Arthropoda</taxon>
        <taxon>Hexapoda</taxon>
        <taxon>Insecta</taxon>
        <taxon>Pterygota</taxon>
        <taxon>Neoptera</taxon>
        <taxon>Endopterygota</taxon>
        <taxon>Coleoptera</taxon>
        <taxon>Polyphaga</taxon>
        <taxon>Elateriformia</taxon>
        <taxon>Elateroidea</taxon>
        <taxon>Lampyridae</taxon>
        <taxon>Lampyrinae</taxon>
        <taxon>Pyrocoelia</taxon>
    </lineage>
</organism>
<dbReference type="PROSITE" id="PS00108">
    <property type="entry name" value="PROTEIN_KINASE_ST"/>
    <property type="match status" value="1"/>
</dbReference>
<dbReference type="GO" id="GO:0008385">
    <property type="term" value="C:IkappaB kinase complex"/>
    <property type="evidence" value="ECO:0007669"/>
    <property type="project" value="TreeGrafter"/>
</dbReference>
<accession>A0AAN7VCQ9</accession>
<dbReference type="PANTHER" id="PTHR22969:SF17">
    <property type="entry name" value="INHIBITOR OF NUCLEAR FACTOR KAPPA-B KINASE SUBUNIT BETA"/>
    <property type="match status" value="1"/>
</dbReference>
<dbReference type="SUPFAM" id="SSF56112">
    <property type="entry name" value="Protein kinase-like (PK-like)"/>
    <property type="match status" value="1"/>
</dbReference>
<dbReference type="GO" id="GO:0033209">
    <property type="term" value="P:tumor necrosis factor-mediated signaling pathway"/>
    <property type="evidence" value="ECO:0007669"/>
    <property type="project" value="TreeGrafter"/>
</dbReference>
<gene>
    <name evidence="12" type="ORF">RI129_006597</name>
</gene>
<evidence type="ECO:0000256" key="3">
    <source>
        <dbReference type="ARBA" id="ARBA00022490"/>
    </source>
</evidence>
<dbReference type="GO" id="GO:0045944">
    <property type="term" value="P:positive regulation of transcription by RNA polymerase II"/>
    <property type="evidence" value="ECO:0007669"/>
    <property type="project" value="TreeGrafter"/>
</dbReference>
<evidence type="ECO:0000256" key="10">
    <source>
        <dbReference type="SAM" id="MobiDB-lite"/>
    </source>
</evidence>
<dbReference type="AlphaFoldDB" id="A0AAN7VCQ9"/>
<comment type="subcellular location">
    <subcellularLocation>
        <location evidence="1">Cytoplasm</location>
    </subcellularLocation>
</comment>
<feature type="region of interest" description="Disordered" evidence="10">
    <location>
        <begin position="1"/>
        <end position="24"/>
    </location>
</feature>
<dbReference type="SMART" id="SM00220">
    <property type="entry name" value="S_TKc"/>
    <property type="match status" value="1"/>
</dbReference>
<comment type="catalytic activity">
    <reaction evidence="9">
        <text>L-seryl-[I-kappa-B protein] + ATP = O-phospho-L-seryl-[I-kappa-B protein] + ADP + H(+)</text>
        <dbReference type="Rhea" id="RHEA:19073"/>
        <dbReference type="Rhea" id="RHEA-COMP:13698"/>
        <dbReference type="Rhea" id="RHEA-COMP:13699"/>
        <dbReference type="ChEBI" id="CHEBI:15378"/>
        <dbReference type="ChEBI" id="CHEBI:29999"/>
        <dbReference type="ChEBI" id="CHEBI:30616"/>
        <dbReference type="ChEBI" id="CHEBI:83421"/>
        <dbReference type="ChEBI" id="CHEBI:456216"/>
        <dbReference type="EC" id="2.7.11.10"/>
    </reaction>
</comment>
<dbReference type="InterPro" id="IPR000719">
    <property type="entry name" value="Prot_kinase_dom"/>
</dbReference>
<evidence type="ECO:0000256" key="5">
    <source>
        <dbReference type="ARBA" id="ARBA00022679"/>
    </source>
</evidence>
<evidence type="ECO:0000256" key="2">
    <source>
        <dbReference type="ARBA" id="ARBA00012442"/>
    </source>
</evidence>
<keyword evidence="8" id="KW-0067">ATP-binding</keyword>
<evidence type="ECO:0000256" key="8">
    <source>
        <dbReference type="ARBA" id="ARBA00022840"/>
    </source>
</evidence>
<evidence type="ECO:0000259" key="11">
    <source>
        <dbReference type="PROSITE" id="PS50011"/>
    </source>
</evidence>
<sequence>MFKHKKSSTVVDITGEPTNAGEWRRDKELGSGGFGVVHLWVNKTTGDSLAIKKCRWNLESHLTEKQRERWTVEVEIMKGIRNENIVAYRKMPEDLNKVLTNYNCELPILSMEYCRFGNLRSVLARPENCCGLQELDILCIINDVANALQYLHKLSVIHRDIKPENIVLQLCDNRPRRIIYKLIDLGYAKEIDSETASFVGTLQYLAPEIFIKQKCTKTVDYWSFGIVTFEIICGMRPFLHTFTPWQSIAYLEKKQSEVISMQLTYNGEIKLFTQLCKENHINVCLTHLIEKWLQIVLEFSPDQRGCFKNGDSVFTYLQEIVLKKIITIYSVYTCEFLSYEINDSTLLSTVQGWIGRDTKIPVTDQYIVSSRYSDSIYATDYYDKQNPVMLFVFNKSNPFATITTNLPPLIKILFENFKTEFKFGTIKQLHAQTMFLVLREIKYVSALNSAIISQYNNLQTIFDKFNLQYTELKDCLMKFLNEVEVYNYQDASLLKVYENANYNHVLEKFKGYMLQLAEVIDIFNRISLRCVPLCRKLKQIESGHRAVFSVFEKCKFEPLIQEACGNVMEVSVDNPIDLTGGPKVFKLVSSALKIKDTVLSDNFLISYVRCVSYCWKEIEKLNLSLAGLSNTYPQVTTNIRQLHMEKIKLICDMHKMKVNHMQVVFNEIDVLEENISLRYKFQELMDIKFRQMPNENVIYAVPVKKIQD</sequence>
<evidence type="ECO:0000256" key="1">
    <source>
        <dbReference type="ARBA" id="ARBA00004496"/>
    </source>
</evidence>
<protein>
    <recommendedName>
        <fullName evidence="2">IkappaB kinase</fullName>
        <ecNumber evidence="2">2.7.11.10</ecNumber>
    </recommendedName>
</protein>
<dbReference type="Proteomes" id="UP001329430">
    <property type="component" value="Chromosome 4"/>
</dbReference>
<dbReference type="InterPro" id="IPR008271">
    <property type="entry name" value="Ser/Thr_kinase_AS"/>
</dbReference>
<proteinExistence type="predicted"/>
<dbReference type="PROSITE" id="PS50011">
    <property type="entry name" value="PROTEIN_KINASE_DOM"/>
    <property type="match status" value="1"/>
</dbReference>
<keyword evidence="3" id="KW-0963">Cytoplasm</keyword>
<keyword evidence="5" id="KW-0808">Transferase</keyword>
<dbReference type="Gene3D" id="1.10.510.10">
    <property type="entry name" value="Transferase(Phosphotransferase) domain 1"/>
    <property type="match status" value="1"/>
</dbReference>
<dbReference type="PANTHER" id="PTHR22969">
    <property type="entry name" value="IKB KINASE"/>
    <property type="match status" value="1"/>
</dbReference>
<evidence type="ECO:0000256" key="7">
    <source>
        <dbReference type="ARBA" id="ARBA00022777"/>
    </source>
</evidence>
<keyword evidence="4" id="KW-0723">Serine/threonine-protein kinase</keyword>
<evidence type="ECO:0000313" key="12">
    <source>
        <dbReference type="EMBL" id="KAK5645297.1"/>
    </source>
</evidence>
<reference evidence="12 13" key="1">
    <citation type="journal article" date="2024" name="Insects">
        <title>An Improved Chromosome-Level Genome Assembly of the Firefly Pyrocoelia pectoralis.</title>
        <authorList>
            <person name="Fu X."/>
            <person name="Meyer-Rochow V.B."/>
            <person name="Ballantyne L."/>
            <person name="Zhu X."/>
        </authorList>
    </citation>
    <scope>NUCLEOTIDE SEQUENCE [LARGE SCALE GENOMIC DNA]</scope>
    <source>
        <strain evidence="12">XCY_ONT2</strain>
    </source>
</reference>
<dbReference type="GO" id="GO:0008384">
    <property type="term" value="F:IkappaB kinase activity"/>
    <property type="evidence" value="ECO:0007669"/>
    <property type="project" value="UniProtKB-EC"/>
</dbReference>
<evidence type="ECO:0000313" key="13">
    <source>
        <dbReference type="Proteomes" id="UP001329430"/>
    </source>
</evidence>
<feature type="domain" description="Protein kinase" evidence="11">
    <location>
        <begin position="23"/>
        <end position="317"/>
    </location>
</feature>
<name>A0AAN7VCQ9_9COLE</name>
<comment type="caution">
    <text evidence="12">The sequence shown here is derived from an EMBL/GenBank/DDBJ whole genome shotgun (WGS) entry which is preliminary data.</text>
</comment>
<evidence type="ECO:0000256" key="6">
    <source>
        <dbReference type="ARBA" id="ARBA00022741"/>
    </source>
</evidence>
<keyword evidence="7" id="KW-0418">Kinase</keyword>
<keyword evidence="6" id="KW-0547">Nucleotide-binding</keyword>
<dbReference type="GO" id="GO:0005524">
    <property type="term" value="F:ATP binding"/>
    <property type="evidence" value="ECO:0007669"/>
    <property type="project" value="UniProtKB-KW"/>
</dbReference>
<dbReference type="EMBL" id="JAVRBK010000004">
    <property type="protein sequence ID" value="KAK5645297.1"/>
    <property type="molecule type" value="Genomic_DNA"/>
</dbReference>
<dbReference type="InterPro" id="IPR011009">
    <property type="entry name" value="Kinase-like_dom_sf"/>
</dbReference>
<dbReference type="InterPro" id="IPR051180">
    <property type="entry name" value="IKK"/>
</dbReference>
<dbReference type="Gene3D" id="3.10.20.90">
    <property type="entry name" value="Phosphatidylinositol 3-kinase Catalytic Subunit, Chain A, domain 1"/>
    <property type="match status" value="1"/>
</dbReference>